<organism evidence="6 7">
    <name type="scientific">Platanthera zijinensis</name>
    <dbReference type="NCBI Taxonomy" id="2320716"/>
    <lineage>
        <taxon>Eukaryota</taxon>
        <taxon>Viridiplantae</taxon>
        <taxon>Streptophyta</taxon>
        <taxon>Embryophyta</taxon>
        <taxon>Tracheophyta</taxon>
        <taxon>Spermatophyta</taxon>
        <taxon>Magnoliopsida</taxon>
        <taxon>Liliopsida</taxon>
        <taxon>Asparagales</taxon>
        <taxon>Orchidaceae</taxon>
        <taxon>Orchidoideae</taxon>
        <taxon>Orchideae</taxon>
        <taxon>Orchidinae</taxon>
        <taxon>Platanthera</taxon>
    </lineage>
</organism>
<reference evidence="6 7" key="1">
    <citation type="journal article" date="2022" name="Nat. Plants">
        <title>Genomes of leafy and leafless Platanthera orchids illuminate the evolution of mycoheterotrophy.</title>
        <authorList>
            <person name="Li M.H."/>
            <person name="Liu K.W."/>
            <person name="Li Z."/>
            <person name="Lu H.C."/>
            <person name="Ye Q.L."/>
            <person name="Zhang D."/>
            <person name="Wang J.Y."/>
            <person name="Li Y.F."/>
            <person name="Zhong Z.M."/>
            <person name="Liu X."/>
            <person name="Yu X."/>
            <person name="Liu D.K."/>
            <person name="Tu X.D."/>
            <person name="Liu B."/>
            <person name="Hao Y."/>
            <person name="Liao X.Y."/>
            <person name="Jiang Y.T."/>
            <person name="Sun W.H."/>
            <person name="Chen J."/>
            <person name="Chen Y.Q."/>
            <person name="Ai Y."/>
            <person name="Zhai J.W."/>
            <person name="Wu S.S."/>
            <person name="Zhou Z."/>
            <person name="Hsiao Y.Y."/>
            <person name="Wu W.L."/>
            <person name="Chen Y.Y."/>
            <person name="Lin Y.F."/>
            <person name="Hsu J.L."/>
            <person name="Li C.Y."/>
            <person name="Wang Z.W."/>
            <person name="Zhao X."/>
            <person name="Zhong W.Y."/>
            <person name="Ma X.K."/>
            <person name="Ma L."/>
            <person name="Huang J."/>
            <person name="Chen G.Z."/>
            <person name="Huang M.Z."/>
            <person name="Huang L."/>
            <person name="Peng D.H."/>
            <person name="Luo Y.B."/>
            <person name="Zou S.Q."/>
            <person name="Chen S.P."/>
            <person name="Lan S."/>
            <person name="Tsai W.C."/>
            <person name="Van de Peer Y."/>
            <person name="Liu Z.J."/>
        </authorList>
    </citation>
    <scope>NUCLEOTIDE SEQUENCE [LARGE SCALE GENOMIC DNA]</scope>
    <source>
        <strain evidence="6">Lor287</strain>
    </source>
</reference>
<dbReference type="InterPro" id="IPR012474">
    <property type="entry name" value="Frigida"/>
</dbReference>
<proteinExistence type="inferred from homology"/>
<gene>
    <name evidence="6" type="primary">FRI</name>
    <name evidence="6" type="ORF">KSP39_PZI023791</name>
</gene>
<keyword evidence="4" id="KW-0217">Developmental protein</keyword>
<dbReference type="Pfam" id="PF07899">
    <property type="entry name" value="Frigida"/>
    <property type="match status" value="1"/>
</dbReference>
<feature type="compositionally biased region" description="Acidic residues" evidence="5">
    <location>
        <begin position="164"/>
        <end position="176"/>
    </location>
</feature>
<dbReference type="EMBL" id="JBBWWQ010000021">
    <property type="protein sequence ID" value="KAK8914287.1"/>
    <property type="molecule type" value="Genomic_DNA"/>
</dbReference>
<name>A0AAP0ATN5_9ASPA</name>
<keyword evidence="7" id="KW-1185">Reference proteome</keyword>
<evidence type="ECO:0000313" key="7">
    <source>
        <dbReference type="Proteomes" id="UP001418222"/>
    </source>
</evidence>
<keyword evidence="3 4" id="KW-0287">Flowering</keyword>
<dbReference type="PANTHER" id="PTHR31791">
    <property type="entry name" value="FRIGIDA-LIKE PROTEIN 3-RELATED"/>
    <property type="match status" value="1"/>
</dbReference>
<dbReference type="AlphaFoldDB" id="A0AAP0ATN5"/>
<feature type="compositionally biased region" description="Acidic residues" evidence="5">
    <location>
        <begin position="97"/>
        <end position="130"/>
    </location>
</feature>
<feature type="compositionally biased region" description="Polar residues" evidence="5">
    <location>
        <begin position="711"/>
        <end position="720"/>
    </location>
</feature>
<feature type="compositionally biased region" description="Polar residues" evidence="5">
    <location>
        <begin position="632"/>
        <end position="646"/>
    </location>
</feature>
<evidence type="ECO:0000256" key="4">
    <source>
        <dbReference type="RuleBase" id="RU364012"/>
    </source>
</evidence>
<evidence type="ECO:0000256" key="5">
    <source>
        <dbReference type="SAM" id="MobiDB-lite"/>
    </source>
</evidence>
<feature type="region of interest" description="Disordered" evidence="5">
    <location>
        <begin position="703"/>
        <end position="726"/>
    </location>
</feature>
<accession>A0AAP0ATN5</accession>
<keyword evidence="2 4" id="KW-0221">Differentiation</keyword>
<feature type="region of interest" description="Disordered" evidence="5">
    <location>
        <begin position="598"/>
        <end position="654"/>
    </location>
</feature>
<feature type="region of interest" description="Disordered" evidence="5">
    <location>
        <begin position="1"/>
        <end position="247"/>
    </location>
</feature>
<dbReference type="Proteomes" id="UP001418222">
    <property type="component" value="Unassembled WGS sequence"/>
</dbReference>
<comment type="similarity">
    <text evidence="1 4">Belongs to the Frigida family.</text>
</comment>
<feature type="compositionally biased region" description="Acidic residues" evidence="5">
    <location>
        <begin position="184"/>
        <end position="195"/>
    </location>
</feature>
<dbReference type="GO" id="GO:0030154">
    <property type="term" value="P:cell differentiation"/>
    <property type="evidence" value="ECO:0007669"/>
    <property type="project" value="UniProtKB-KW"/>
</dbReference>
<evidence type="ECO:0000256" key="2">
    <source>
        <dbReference type="ARBA" id="ARBA00022782"/>
    </source>
</evidence>
<protein>
    <recommendedName>
        <fullName evidence="4">FRIGIDA-like protein</fullName>
    </recommendedName>
</protein>
<feature type="compositionally biased region" description="Basic and acidic residues" evidence="5">
    <location>
        <begin position="133"/>
        <end position="163"/>
    </location>
</feature>
<dbReference type="PANTHER" id="PTHR31791:SF49">
    <property type="entry name" value="INACTIVE PROTEIN FRIGIDA"/>
    <property type="match status" value="1"/>
</dbReference>
<feature type="compositionally biased region" description="Basic and acidic residues" evidence="5">
    <location>
        <begin position="196"/>
        <end position="236"/>
    </location>
</feature>
<evidence type="ECO:0000313" key="6">
    <source>
        <dbReference type="EMBL" id="KAK8914287.1"/>
    </source>
</evidence>
<feature type="compositionally biased region" description="Acidic residues" evidence="5">
    <location>
        <begin position="16"/>
        <end position="83"/>
    </location>
</feature>
<feature type="compositionally biased region" description="Basic and acidic residues" evidence="5">
    <location>
        <begin position="84"/>
        <end position="96"/>
    </location>
</feature>
<comment type="caution">
    <text evidence="6">The sequence shown here is derived from an EMBL/GenBank/DDBJ whole genome shotgun (WGS) entry which is preliminary data.</text>
</comment>
<dbReference type="GO" id="GO:0009908">
    <property type="term" value="P:flower development"/>
    <property type="evidence" value="ECO:0007669"/>
    <property type="project" value="UniProtKB-KW"/>
</dbReference>
<evidence type="ECO:0000256" key="1">
    <source>
        <dbReference type="ARBA" id="ARBA00008956"/>
    </source>
</evidence>
<sequence>MPAMASMKKTPASGEVSDEEFEEEFEEELEEEFEEELEEEFEEEFEEVMEETLEDDEYEDIEEEEEEEEEVEEEEETVDEVVEKEETVDKSLKKEEAVEELGEEDEDAEEEELYEEEEEEEAEEEEEETVDQVFEKEETVDKSLEKVEAVEELGEKEGAKQEELYEEEEEEEEETVDQVFEKEEAVEDLGEEDEGAKEVGVDEKGVKEVAEEEVKKEMLEVQEVKKEEDNRAKPDEPSASEGTAPPPVISNLPFLQSISELENFHGALSKFLDQWKSLNGSLDSISAAIDAHSQRPAPRMKQEKEKVDLSEIEIICNKNNGKFLRKYVENNLLDVARLRTEVTEALRRCDRCPGKLVLQAIGRFYMQMRNCYKDSLLVTYRRASILLLEFLVLSGRINEEASLKMETDAAAIVWINRIISEDIETASAVDSLGLVLFLACYGIPQEFSLKDLSLLLRKSNLKKKGDVFRRSRILVEKIPGIIKALIRDEMYVEAADLSCGFGLTDTFPPLPLLSSSALKAIEVSKMERQEWMDSPHLIKESDMRQLNILKSVAKCIEDYKLGTQILGSINIYKKIMQLEIYLKKDGWTPRVPTLKRKAEHLEPYSLPERRSKEPFLSSSETPEEENEHRYPRQSQLPGSKLDNSNLPRGLGRRNYENSAGYRSLGVEYSSAQNVYQPQAPAYGNEGGRERQDLYKFADTVIEHEAKRGKSNRSNNPSSGASMFGRR</sequence>
<feature type="compositionally biased region" description="Basic and acidic residues" evidence="5">
    <location>
        <begin position="599"/>
        <end position="613"/>
    </location>
</feature>
<evidence type="ECO:0000256" key="3">
    <source>
        <dbReference type="ARBA" id="ARBA00023089"/>
    </source>
</evidence>